<evidence type="ECO:0000313" key="3">
    <source>
        <dbReference type="Proteomes" id="UP001162162"/>
    </source>
</evidence>
<organism evidence="2 3">
    <name type="scientific">Aromia moschata</name>
    <dbReference type="NCBI Taxonomy" id="1265417"/>
    <lineage>
        <taxon>Eukaryota</taxon>
        <taxon>Metazoa</taxon>
        <taxon>Ecdysozoa</taxon>
        <taxon>Arthropoda</taxon>
        <taxon>Hexapoda</taxon>
        <taxon>Insecta</taxon>
        <taxon>Pterygota</taxon>
        <taxon>Neoptera</taxon>
        <taxon>Endopterygota</taxon>
        <taxon>Coleoptera</taxon>
        <taxon>Polyphaga</taxon>
        <taxon>Cucujiformia</taxon>
        <taxon>Chrysomeloidea</taxon>
        <taxon>Cerambycidae</taxon>
        <taxon>Cerambycinae</taxon>
        <taxon>Callichromatini</taxon>
        <taxon>Aromia</taxon>
    </lineage>
</organism>
<accession>A0AAV8X174</accession>
<dbReference type="EMBL" id="JAPWTK010001461">
    <property type="protein sequence ID" value="KAJ8932463.1"/>
    <property type="molecule type" value="Genomic_DNA"/>
</dbReference>
<feature type="compositionally biased region" description="Basic residues" evidence="1">
    <location>
        <begin position="25"/>
        <end position="35"/>
    </location>
</feature>
<feature type="region of interest" description="Disordered" evidence="1">
    <location>
        <begin position="25"/>
        <end position="51"/>
    </location>
</feature>
<keyword evidence="3" id="KW-1185">Reference proteome</keyword>
<evidence type="ECO:0000256" key="1">
    <source>
        <dbReference type="SAM" id="MobiDB-lite"/>
    </source>
</evidence>
<name>A0AAV8X174_9CUCU</name>
<proteinExistence type="predicted"/>
<dbReference type="AlphaFoldDB" id="A0AAV8X174"/>
<comment type="caution">
    <text evidence="2">The sequence shown here is derived from an EMBL/GenBank/DDBJ whole genome shotgun (WGS) entry which is preliminary data.</text>
</comment>
<reference evidence="2" key="1">
    <citation type="journal article" date="2023" name="Insect Mol. Biol.">
        <title>Genome sequencing provides insights into the evolution of gene families encoding plant cell wall-degrading enzymes in longhorned beetles.</title>
        <authorList>
            <person name="Shin N.R."/>
            <person name="Okamura Y."/>
            <person name="Kirsch R."/>
            <person name="Pauchet Y."/>
        </authorList>
    </citation>
    <scope>NUCLEOTIDE SEQUENCE</scope>
    <source>
        <strain evidence="2">AMC_N1</strain>
    </source>
</reference>
<gene>
    <name evidence="2" type="ORF">NQ318_000123</name>
</gene>
<protein>
    <submittedName>
        <fullName evidence="2">Uncharacterized protein</fullName>
    </submittedName>
</protein>
<sequence>MHCTIYRYYTLSSCLSVPACADRQHRGHARHRGPQRRRDQPHRPHTPAQNEKAVSICLEERDACELVLVLRGYFKLEVGQNLPVDQDEAPPPEDLAPPYLSQHKVVPEKWSYISRAR</sequence>
<evidence type="ECO:0000313" key="2">
    <source>
        <dbReference type="EMBL" id="KAJ8932463.1"/>
    </source>
</evidence>
<dbReference type="Proteomes" id="UP001162162">
    <property type="component" value="Unassembled WGS sequence"/>
</dbReference>